<keyword evidence="1" id="KW-1133">Transmembrane helix</keyword>
<evidence type="ECO:0000256" key="1">
    <source>
        <dbReference type="SAM" id="Phobius"/>
    </source>
</evidence>
<keyword evidence="1" id="KW-0812">Transmembrane</keyword>
<keyword evidence="1" id="KW-0472">Membrane</keyword>
<feature type="transmembrane region" description="Helical" evidence="1">
    <location>
        <begin position="36"/>
        <end position="52"/>
    </location>
</feature>
<gene>
    <name evidence="2" type="ORF">GIY23_05650</name>
</gene>
<protein>
    <submittedName>
        <fullName evidence="2">DUF1295 domain-containing protein</fullName>
    </submittedName>
</protein>
<dbReference type="KEGG" id="sace:GIY23_05650"/>
<dbReference type="PROSITE" id="PS50244">
    <property type="entry name" value="S5A_REDUCTASE"/>
    <property type="match status" value="1"/>
</dbReference>
<feature type="transmembrane region" description="Helical" evidence="1">
    <location>
        <begin position="195"/>
        <end position="214"/>
    </location>
</feature>
<dbReference type="GO" id="GO:0016020">
    <property type="term" value="C:membrane"/>
    <property type="evidence" value="ECO:0007669"/>
    <property type="project" value="TreeGrafter"/>
</dbReference>
<dbReference type="InterPro" id="IPR010721">
    <property type="entry name" value="UstE-like"/>
</dbReference>
<keyword evidence="3" id="KW-1185">Reference proteome</keyword>
<dbReference type="PANTHER" id="PTHR32251">
    <property type="entry name" value="3-OXO-5-ALPHA-STEROID 4-DEHYDROGENASE"/>
    <property type="match status" value="1"/>
</dbReference>
<evidence type="ECO:0000313" key="2">
    <source>
        <dbReference type="EMBL" id="QGK69087.1"/>
    </source>
</evidence>
<dbReference type="AlphaFoldDB" id="A0A5Q3QE66"/>
<accession>A0A5Q3QE66</accession>
<evidence type="ECO:0000313" key="3">
    <source>
        <dbReference type="Proteomes" id="UP000371041"/>
    </source>
</evidence>
<sequence length="267" mass="28893">MGVVGLVVAALVTAWAVVTVTFLVARVRRRYDTIDAAWGAGFAVIAAVTLLLSGPVSALSLTAVVLTVVWGGRLAGHVLRRSLSGPEDARYAEMAAKASGDPGPRMYFRVYLTQAAVMWFVSLPVVFAAGASGFEPAVSDGWANPWLWAGTALWVVGFGFETVGDEQLRRFKADPANAGKVLDTGLWRYTRHPNYFGDACVWWGLYLLACSTVLGPVTFLSPVLMTWLLAAGSGKPILERGLRQRRPDYAAYVDRTSGFLPWPPKRA</sequence>
<proteinExistence type="predicted"/>
<dbReference type="Pfam" id="PF06966">
    <property type="entry name" value="DUF1295"/>
    <property type="match status" value="1"/>
</dbReference>
<dbReference type="Proteomes" id="UP000371041">
    <property type="component" value="Chromosome"/>
</dbReference>
<reference evidence="3" key="1">
    <citation type="submission" date="2019-11" db="EMBL/GenBank/DDBJ databases">
        <title>The complete genome sequence of Saccharopolyspora sp. E2A.</title>
        <authorList>
            <person name="Zhang G."/>
        </authorList>
    </citation>
    <scope>NUCLEOTIDE SEQUENCE [LARGE SCALE GENOMIC DNA]</scope>
    <source>
        <strain evidence="3">E2A</strain>
    </source>
</reference>
<organism evidence="2 3">
    <name type="scientific">Allosaccharopolyspora coralli</name>
    <dbReference type="NCBI Taxonomy" id="2665642"/>
    <lineage>
        <taxon>Bacteria</taxon>
        <taxon>Bacillati</taxon>
        <taxon>Actinomycetota</taxon>
        <taxon>Actinomycetes</taxon>
        <taxon>Pseudonocardiales</taxon>
        <taxon>Pseudonocardiaceae</taxon>
        <taxon>Allosaccharopolyspora</taxon>
    </lineage>
</organism>
<dbReference type="EMBL" id="CP045929">
    <property type="protein sequence ID" value="QGK69087.1"/>
    <property type="molecule type" value="Genomic_DNA"/>
</dbReference>
<feature type="transmembrane region" description="Helical" evidence="1">
    <location>
        <begin position="6"/>
        <end position="24"/>
    </location>
</feature>
<feature type="transmembrane region" description="Helical" evidence="1">
    <location>
        <begin position="146"/>
        <end position="163"/>
    </location>
</feature>
<feature type="transmembrane region" description="Helical" evidence="1">
    <location>
        <begin position="115"/>
        <end position="134"/>
    </location>
</feature>
<dbReference type="RefSeq" id="WP_154075688.1">
    <property type="nucleotide sequence ID" value="NZ_CP045929.1"/>
</dbReference>
<dbReference type="Gene3D" id="1.20.120.1630">
    <property type="match status" value="1"/>
</dbReference>
<name>A0A5Q3QE66_9PSEU</name>
<dbReference type="PANTHER" id="PTHR32251:SF17">
    <property type="entry name" value="STEROID 5-ALPHA REDUCTASE C-TERMINAL DOMAIN-CONTAINING PROTEIN"/>
    <property type="match status" value="1"/>
</dbReference>